<accession>A0A0F3M9M9</accession>
<dbReference type="Pfam" id="PF11020">
    <property type="entry name" value="DUF2610"/>
    <property type="match status" value="1"/>
</dbReference>
<evidence type="ECO:0000313" key="4">
    <source>
        <dbReference type="Proteomes" id="UP000033769"/>
    </source>
</evidence>
<dbReference type="EMBL" id="LS398551">
    <property type="protein sequence ID" value="SPR06767.1"/>
    <property type="molecule type" value="Genomic_DNA"/>
</dbReference>
<feature type="compositionally biased region" description="Low complexity" evidence="1">
    <location>
        <begin position="82"/>
        <end position="98"/>
    </location>
</feature>
<dbReference type="InterPro" id="IPR021277">
    <property type="entry name" value="DUF2610"/>
</dbReference>
<gene>
    <name evidence="3" type="ORF">GILLIAM_01307</name>
    <name evidence="2" type="ORF">OTSGILL_1496</name>
</gene>
<evidence type="ECO:0008006" key="6">
    <source>
        <dbReference type="Google" id="ProtNLM"/>
    </source>
</evidence>
<keyword evidence="5" id="KW-1185">Reference proteome</keyword>
<reference evidence="3" key="2">
    <citation type="submission" date="2018-03" db="EMBL/GenBank/DDBJ databases">
        <authorList>
            <person name="Keele B.F."/>
        </authorList>
    </citation>
    <scope>NUCLEOTIDE SEQUENCE [LARGE SCALE GENOMIC DNA]</scope>
    <source>
        <strain evidence="3">Gilliam</strain>
    </source>
</reference>
<feature type="compositionally biased region" description="Polar residues" evidence="1">
    <location>
        <begin position="99"/>
        <end position="113"/>
    </location>
</feature>
<reference evidence="2 4" key="1">
    <citation type="submission" date="2015-02" db="EMBL/GenBank/DDBJ databases">
        <title>Genome Sequencing of Rickettsiales.</title>
        <authorList>
            <person name="Daugherty S.C."/>
            <person name="Su Q."/>
            <person name="Abolude K."/>
            <person name="Beier-Sexton M."/>
            <person name="Carlyon J.A."/>
            <person name="Carter R."/>
            <person name="Day N.P."/>
            <person name="Dumler S.J."/>
            <person name="Dyachenko V."/>
            <person name="Godinez A."/>
            <person name="Kurtti T.J."/>
            <person name="Lichay M."/>
            <person name="Mullins K.E."/>
            <person name="Ott S."/>
            <person name="Pappas-Brown V."/>
            <person name="Paris D.H."/>
            <person name="Patel P."/>
            <person name="Richards A.L."/>
            <person name="Sadzewicz L."/>
            <person name="Sears K."/>
            <person name="Seidman D."/>
            <person name="Sengamalay N."/>
            <person name="Stenos J."/>
            <person name="Tallon L.J."/>
            <person name="Vincent G."/>
            <person name="Fraser C.M."/>
            <person name="Munderloh U."/>
            <person name="Dunning-Hotopp J.C."/>
        </authorList>
    </citation>
    <scope>NUCLEOTIDE SEQUENCE [LARGE SCALE GENOMIC DNA]</scope>
    <source>
        <strain evidence="2 4">Gilliam</strain>
    </source>
</reference>
<evidence type="ECO:0000313" key="5">
    <source>
        <dbReference type="Proteomes" id="UP000244959"/>
    </source>
</evidence>
<feature type="region of interest" description="Disordered" evidence="1">
    <location>
        <begin position="79"/>
        <end position="113"/>
    </location>
</feature>
<proteinExistence type="predicted"/>
<organism evidence="2 4">
    <name type="scientific">Orientia tsutsugamushi str. Gilliam</name>
    <dbReference type="NCBI Taxonomy" id="1359184"/>
    <lineage>
        <taxon>Bacteria</taxon>
        <taxon>Pseudomonadati</taxon>
        <taxon>Pseudomonadota</taxon>
        <taxon>Alphaproteobacteria</taxon>
        <taxon>Rickettsiales</taxon>
        <taxon>Rickettsiaceae</taxon>
        <taxon>Rickettsieae</taxon>
        <taxon>Orientia</taxon>
    </lineage>
</organism>
<dbReference type="Proteomes" id="UP000244959">
    <property type="component" value="Chromosome I"/>
</dbReference>
<reference evidence="5" key="3">
    <citation type="submission" date="2018-03" db="EMBL/GenBank/DDBJ databases">
        <authorList>
            <person name="Batty M. E."/>
            <person name="Batty M E."/>
        </authorList>
    </citation>
    <scope>NUCLEOTIDE SEQUENCE [LARGE SCALE GENOMIC DNA]</scope>
    <source>
        <strain evidence="5">Gilliam</strain>
    </source>
</reference>
<protein>
    <recommendedName>
        <fullName evidence="6">DUF2610 domain-containing protein</fullName>
    </recommendedName>
</protein>
<evidence type="ECO:0000313" key="2">
    <source>
        <dbReference type="EMBL" id="KJV52455.1"/>
    </source>
</evidence>
<sequence length="113" mass="12425">MKKLVINCNFGGQIAPFTVMIGQPKPDQHPLHFQANWLSTERGGVIPAEVMDSITQLVELSKKYQVPIEELVVYALGSAHGNNNTATDNNDQDNNNQAKQESQATVSSYNPNN</sequence>
<evidence type="ECO:0000313" key="3">
    <source>
        <dbReference type="EMBL" id="SPR06767.1"/>
    </source>
</evidence>
<dbReference type="AlphaFoldDB" id="A0A0F3M9M9"/>
<name>A0A0F3M9M9_ORITS</name>
<dbReference type="Proteomes" id="UP000033769">
    <property type="component" value="Unassembled WGS sequence"/>
</dbReference>
<dbReference type="EMBL" id="LANO01000023">
    <property type="protein sequence ID" value="KJV52455.1"/>
    <property type="molecule type" value="Genomic_DNA"/>
</dbReference>
<evidence type="ECO:0000256" key="1">
    <source>
        <dbReference type="SAM" id="MobiDB-lite"/>
    </source>
</evidence>
<dbReference type="PATRIC" id="fig|1359184.3.peg.1020"/>
<dbReference type="RefSeq" id="WP_047220685.1">
    <property type="nucleotide sequence ID" value="NZ_LS398551.1"/>
</dbReference>